<dbReference type="EMBL" id="UATH01000001">
    <property type="protein sequence ID" value="SPY08290.1"/>
    <property type="molecule type" value="Genomic_DNA"/>
</dbReference>
<dbReference type="Gene3D" id="1.10.260.40">
    <property type="entry name" value="lambda repressor-like DNA-binding domains"/>
    <property type="match status" value="1"/>
</dbReference>
<dbReference type="AlphaFoldDB" id="A0A2N6QF66"/>
<reference evidence="4 5" key="1">
    <citation type="submission" date="2018-06" db="EMBL/GenBank/DDBJ databases">
        <authorList>
            <consortium name="Pathogen Informatics"/>
            <person name="Doyle S."/>
        </authorList>
    </citation>
    <scope>NUCLEOTIDE SEQUENCE [LARGE SCALE GENOMIC DNA]</scope>
    <source>
        <strain evidence="4 5">NCTC11009</strain>
    </source>
</reference>
<dbReference type="KEGG" id="our:CEQ07_04290"/>
<name>A0A2N6QF66_9BURK</name>
<evidence type="ECO:0000259" key="2">
    <source>
        <dbReference type="PROSITE" id="PS50943"/>
    </source>
</evidence>
<evidence type="ECO:0000313" key="4">
    <source>
        <dbReference type="EMBL" id="SPY09116.1"/>
    </source>
</evidence>
<dbReference type="STRING" id="90245.GCA_001056285_01927"/>
<dbReference type="EMBL" id="UATH01000001">
    <property type="protein sequence ID" value="SPY09116.1"/>
    <property type="molecule type" value="Genomic_DNA"/>
</dbReference>
<dbReference type="PANTHER" id="PTHR36924:SF1">
    <property type="entry name" value="ANTITOXIN HIGA-1"/>
    <property type="match status" value="1"/>
</dbReference>
<dbReference type="NCBIfam" id="TIGR02607">
    <property type="entry name" value="antidote_HigA"/>
    <property type="match status" value="1"/>
</dbReference>
<evidence type="ECO:0000313" key="3">
    <source>
        <dbReference type="EMBL" id="SPY08290.1"/>
    </source>
</evidence>
<dbReference type="GeneID" id="93428263"/>
<proteinExistence type="predicted"/>
<dbReference type="SMART" id="SM00530">
    <property type="entry name" value="HTH_XRE"/>
    <property type="match status" value="1"/>
</dbReference>
<dbReference type="PANTHER" id="PTHR36924">
    <property type="entry name" value="ANTITOXIN HIGA-1"/>
    <property type="match status" value="1"/>
</dbReference>
<dbReference type="InterPro" id="IPR001387">
    <property type="entry name" value="Cro/C1-type_HTH"/>
</dbReference>
<evidence type="ECO:0000313" key="5">
    <source>
        <dbReference type="Proteomes" id="UP000250242"/>
    </source>
</evidence>
<dbReference type="SUPFAM" id="SSF47413">
    <property type="entry name" value="lambda repressor-like DNA-binding domains"/>
    <property type="match status" value="1"/>
</dbReference>
<feature type="domain" description="HTH cro/C1-type" evidence="2">
    <location>
        <begin position="21"/>
        <end position="67"/>
    </location>
</feature>
<keyword evidence="1" id="KW-0238">DNA-binding</keyword>
<protein>
    <submittedName>
        <fullName evidence="4">Uncharacterized HTH-type transcriptional regulator YddM</fullName>
    </submittedName>
</protein>
<accession>A0A2N6QF66</accession>
<evidence type="ECO:0000256" key="1">
    <source>
        <dbReference type="ARBA" id="ARBA00023125"/>
    </source>
</evidence>
<dbReference type="InterPro" id="IPR013430">
    <property type="entry name" value="Toxin_antidote_HigA"/>
</dbReference>
<gene>
    <name evidence="4" type="primary">yddM_3</name>
    <name evidence="3" type="synonym">yddM_1</name>
    <name evidence="3" type="ORF">NCTC11009_01516</name>
    <name evidence="4" type="ORF">NCTC11009_02369</name>
</gene>
<organism evidence="4 5">
    <name type="scientific">Oligella urethralis</name>
    <dbReference type="NCBI Taxonomy" id="90245"/>
    <lineage>
        <taxon>Bacteria</taxon>
        <taxon>Pseudomonadati</taxon>
        <taxon>Pseudomonadota</taxon>
        <taxon>Betaproteobacteria</taxon>
        <taxon>Burkholderiales</taxon>
        <taxon>Alcaligenaceae</taxon>
        <taxon>Oligella</taxon>
    </lineage>
</organism>
<dbReference type="CDD" id="cd00093">
    <property type="entry name" value="HTH_XRE"/>
    <property type="match status" value="1"/>
</dbReference>
<dbReference type="PROSITE" id="PS50943">
    <property type="entry name" value="HTH_CROC1"/>
    <property type="match status" value="1"/>
</dbReference>
<sequence length="92" mass="10360">MRMYNPPHPGLVIREYLDDVTVSDAAKHLGITRTSLSRILNGKTGISPLMAIKLEKAFGGITAESWLAMQAKYDLWQEEQSYDDTVIPFEFA</sequence>
<dbReference type="Proteomes" id="UP000250242">
    <property type="component" value="Unassembled WGS sequence"/>
</dbReference>
<dbReference type="Pfam" id="PF01381">
    <property type="entry name" value="HTH_3"/>
    <property type="match status" value="1"/>
</dbReference>
<dbReference type="GO" id="GO:0003677">
    <property type="term" value="F:DNA binding"/>
    <property type="evidence" value="ECO:0007669"/>
    <property type="project" value="UniProtKB-KW"/>
</dbReference>
<dbReference type="InterPro" id="IPR010982">
    <property type="entry name" value="Lambda_DNA-bd_dom_sf"/>
</dbReference>
<dbReference type="RefSeq" id="WP_018027458.1">
    <property type="nucleotide sequence ID" value="NZ_CAMQFR010000050.1"/>
</dbReference>